<dbReference type="EMBL" id="BAAAZP010000149">
    <property type="protein sequence ID" value="GAA3697079.1"/>
    <property type="molecule type" value="Genomic_DNA"/>
</dbReference>
<organism evidence="2 3">
    <name type="scientific">Nonomuraea antimicrobica</name>
    <dbReference type="NCBI Taxonomy" id="561173"/>
    <lineage>
        <taxon>Bacteria</taxon>
        <taxon>Bacillati</taxon>
        <taxon>Actinomycetota</taxon>
        <taxon>Actinomycetes</taxon>
        <taxon>Streptosporangiales</taxon>
        <taxon>Streptosporangiaceae</taxon>
        <taxon>Nonomuraea</taxon>
    </lineage>
</organism>
<accession>A0ABP7CVG3</accession>
<feature type="compositionally biased region" description="Basic residues" evidence="1">
    <location>
        <begin position="22"/>
        <end position="33"/>
    </location>
</feature>
<evidence type="ECO:0000313" key="3">
    <source>
        <dbReference type="Proteomes" id="UP001500902"/>
    </source>
</evidence>
<protein>
    <submittedName>
        <fullName evidence="2">Uncharacterized protein</fullName>
    </submittedName>
</protein>
<reference evidence="3" key="1">
    <citation type="journal article" date="2019" name="Int. J. Syst. Evol. Microbiol.">
        <title>The Global Catalogue of Microorganisms (GCM) 10K type strain sequencing project: providing services to taxonomists for standard genome sequencing and annotation.</title>
        <authorList>
            <consortium name="The Broad Institute Genomics Platform"/>
            <consortium name="The Broad Institute Genome Sequencing Center for Infectious Disease"/>
            <person name="Wu L."/>
            <person name="Ma J."/>
        </authorList>
    </citation>
    <scope>NUCLEOTIDE SEQUENCE [LARGE SCALE GENOMIC DNA]</scope>
    <source>
        <strain evidence="3">JCM 16904</strain>
    </source>
</reference>
<evidence type="ECO:0000313" key="2">
    <source>
        <dbReference type="EMBL" id="GAA3697079.1"/>
    </source>
</evidence>
<keyword evidence="3" id="KW-1185">Reference proteome</keyword>
<name>A0ABP7CVG3_9ACTN</name>
<feature type="region of interest" description="Disordered" evidence="1">
    <location>
        <begin position="1"/>
        <end position="41"/>
    </location>
</feature>
<gene>
    <name evidence="2" type="ORF">GCM10022224_073690</name>
</gene>
<evidence type="ECO:0000256" key="1">
    <source>
        <dbReference type="SAM" id="MobiDB-lite"/>
    </source>
</evidence>
<comment type="caution">
    <text evidence="2">The sequence shown here is derived from an EMBL/GenBank/DDBJ whole genome shotgun (WGS) entry which is preliminary data.</text>
</comment>
<proteinExistence type="predicted"/>
<sequence length="125" mass="13962">MAAPLPRAGTAKPEVSAAGPAQHRRGRTFRPKLRPMESMPLTPEEEVRFQHSMSEWLAKSLLENGSVRLAAVDTPENQRRFQEVAHRVSEVLRRPVITMASSHGMTFELGAEQLPAQERSPISPR</sequence>
<dbReference type="Proteomes" id="UP001500902">
    <property type="component" value="Unassembled WGS sequence"/>
</dbReference>